<dbReference type="PROSITE" id="PS01098">
    <property type="entry name" value="LIPASE_GDSL_SER"/>
    <property type="match status" value="1"/>
</dbReference>
<dbReference type="InterPro" id="IPR051532">
    <property type="entry name" value="Ester_Hydrolysis_Enzymes"/>
</dbReference>
<dbReference type="InterPro" id="IPR036514">
    <property type="entry name" value="SGNH_hydro_sf"/>
</dbReference>
<dbReference type="GO" id="GO:0006629">
    <property type="term" value="P:lipid metabolic process"/>
    <property type="evidence" value="ECO:0007669"/>
    <property type="project" value="InterPro"/>
</dbReference>
<dbReference type="Proteomes" id="UP000194450">
    <property type="component" value="Unassembled WGS sequence"/>
</dbReference>
<name>A0A1Y6F8E2_9GAMM</name>
<feature type="domain" description="SGNH hydrolase-type esterase" evidence="1">
    <location>
        <begin position="29"/>
        <end position="189"/>
    </location>
</feature>
<dbReference type="Gene3D" id="3.40.50.1110">
    <property type="entry name" value="SGNH hydrolase"/>
    <property type="match status" value="1"/>
</dbReference>
<gene>
    <name evidence="2" type="ORF">SAMN06297229_1658</name>
</gene>
<dbReference type="RefSeq" id="WP_086434696.1">
    <property type="nucleotide sequence ID" value="NZ_FXWH01000001.1"/>
</dbReference>
<dbReference type="GO" id="GO:0004622">
    <property type="term" value="F:phosphatidylcholine lysophospholipase activity"/>
    <property type="evidence" value="ECO:0007669"/>
    <property type="project" value="TreeGrafter"/>
</dbReference>
<dbReference type="PANTHER" id="PTHR30383">
    <property type="entry name" value="THIOESTERASE 1/PROTEASE 1/LYSOPHOSPHOLIPASE L1"/>
    <property type="match status" value="1"/>
</dbReference>
<reference evidence="3" key="1">
    <citation type="submission" date="2017-04" db="EMBL/GenBank/DDBJ databases">
        <authorList>
            <person name="Varghese N."/>
            <person name="Submissions S."/>
        </authorList>
    </citation>
    <scope>NUCLEOTIDE SEQUENCE [LARGE SCALE GENOMIC DNA]</scope>
</reference>
<sequence length="215" mass="23886">MKNFLVKFSTIILLLLVIRPVSANVSLVVLGDSLSAGYGMSKSVSWVGILERRWQDTQPDVELVNASISGETTQGALRRLPGVIERHQPQAVFVELGGNDGLRGFSLATVRDNLNQIIDQLQQRDIVVGLSQIQIPPNYGKRFTEMFAAMYPELAEENNIRLVPFFMEQIAVDADLMQNDGIHPNEQAQETIANIMEPLLLELVAQARKEKSEAS</sequence>
<evidence type="ECO:0000313" key="3">
    <source>
        <dbReference type="Proteomes" id="UP000194450"/>
    </source>
</evidence>
<dbReference type="EMBL" id="FXWH01000001">
    <property type="protein sequence ID" value="SMQ68633.1"/>
    <property type="molecule type" value="Genomic_DNA"/>
</dbReference>
<dbReference type="AlphaFoldDB" id="A0A1Y6F8E2"/>
<protein>
    <submittedName>
        <fullName evidence="2">Acyl-CoA thioesterase-1</fullName>
    </submittedName>
</protein>
<dbReference type="InterPro" id="IPR013830">
    <property type="entry name" value="SGNH_hydro"/>
</dbReference>
<proteinExistence type="predicted"/>
<dbReference type="CDD" id="cd01822">
    <property type="entry name" value="Lysophospholipase_L1_like"/>
    <property type="match status" value="1"/>
</dbReference>
<dbReference type="OrthoDB" id="9786188at2"/>
<dbReference type="Pfam" id="PF13472">
    <property type="entry name" value="Lipase_GDSL_2"/>
    <property type="match status" value="1"/>
</dbReference>
<dbReference type="PANTHER" id="PTHR30383:SF24">
    <property type="entry name" value="THIOESTERASE 1_PROTEASE 1_LYSOPHOSPHOLIPASE L1"/>
    <property type="match status" value="1"/>
</dbReference>
<dbReference type="InterPro" id="IPR008265">
    <property type="entry name" value="Lipase_GDSL_AS"/>
</dbReference>
<dbReference type="SUPFAM" id="SSF52266">
    <property type="entry name" value="SGNH hydrolase"/>
    <property type="match status" value="1"/>
</dbReference>
<accession>A0A1Y6F8E2</accession>
<evidence type="ECO:0000313" key="2">
    <source>
        <dbReference type="EMBL" id="SMQ68633.1"/>
    </source>
</evidence>
<organism evidence="2 3">
    <name type="scientific">Pseudidiomarina planktonica</name>
    <dbReference type="NCBI Taxonomy" id="1323738"/>
    <lineage>
        <taxon>Bacteria</taxon>
        <taxon>Pseudomonadati</taxon>
        <taxon>Pseudomonadota</taxon>
        <taxon>Gammaproteobacteria</taxon>
        <taxon>Alteromonadales</taxon>
        <taxon>Idiomarinaceae</taxon>
        <taxon>Pseudidiomarina</taxon>
    </lineage>
</organism>
<evidence type="ECO:0000259" key="1">
    <source>
        <dbReference type="Pfam" id="PF13472"/>
    </source>
</evidence>
<keyword evidence="3" id="KW-1185">Reference proteome</keyword>